<dbReference type="AlphaFoldDB" id="C8PFE2"/>
<dbReference type="EMBL" id="ACYG01000012">
    <property type="protein sequence ID" value="EEV18463.1"/>
    <property type="molecule type" value="Genomic_DNA"/>
</dbReference>
<dbReference type="Proteomes" id="UP000005709">
    <property type="component" value="Unassembled WGS sequence"/>
</dbReference>
<keyword evidence="1" id="KW-0812">Transmembrane</keyword>
<evidence type="ECO:0000313" key="3">
    <source>
        <dbReference type="Proteomes" id="UP000005709"/>
    </source>
</evidence>
<name>C8PFE2_9BACT</name>
<gene>
    <name evidence="2" type="ORF">CAMGR0001_2313</name>
</gene>
<keyword evidence="3" id="KW-1185">Reference proteome</keyword>
<dbReference type="RefSeq" id="WP_005869946.1">
    <property type="nucleotide sequence ID" value="NZ_ACYG01000012.1"/>
</dbReference>
<accession>C8PFE2</accession>
<proteinExistence type="predicted"/>
<reference evidence="2 3" key="1">
    <citation type="submission" date="2009-07" db="EMBL/GenBank/DDBJ databases">
        <authorList>
            <person name="Madupu R."/>
            <person name="Sebastian Y."/>
            <person name="Durkin A.S."/>
            <person name="Torralba M."/>
            <person name="Methe B."/>
            <person name="Sutton G.G."/>
            <person name="Strausberg R.L."/>
            <person name="Nelson K.E."/>
        </authorList>
    </citation>
    <scope>NUCLEOTIDE SEQUENCE [LARGE SCALE GENOMIC DNA]</scope>
    <source>
        <strain evidence="2 3">RM3268</strain>
    </source>
</reference>
<keyword evidence="1" id="KW-0472">Membrane</keyword>
<sequence>MKNKIYFIAAAIILFAWIFYLYKEQSASCDIKDLFMGDTEITKECELL</sequence>
<keyword evidence="1" id="KW-1133">Transmembrane helix</keyword>
<protein>
    <submittedName>
        <fullName evidence="2">Uncharacterized protein</fullName>
    </submittedName>
</protein>
<comment type="caution">
    <text evidence="2">The sequence shown here is derived from an EMBL/GenBank/DDBJ whole genome shotgun (WGS) entry which is preliminary data.</text>
</comment>
<evidence type="ECO:0000313" key="2">
    <source>
        <dbReference type="EMBL" id="EEV18463.1"/>
    </source>
</evidence>
<feature type="transmembrane region" description="Helical" evidence="1">
    <location>
        <begin position="6"/>
        <end position="22"/>
    </location>
</feature>
<evidence type="ECO:0000256" key="1">
    <source>
        <dbReference type="SAM" id="Phobius"/>
    </source>
</evidence>
<organism evidence="2 3">
    <name type="scientific">Campylobacter gracilis RM3268</name>
    <dbReference type="NCBI Taxonomy" id="553220"/>
    <lineage>
        <taxon>Bacteria</taxon>
        <taxon>Pseudomonadati</taxon>
        <taxon>Campylobacterota</taxon>
        <taxon>Epsilonproteobacteria</taxon>
        <taxon>Campylobacterales</taxon>
        <taxon>Campylobacteraceae</taxon>
        <taxon>Campylobacter</taxon>
    </lineage>
</organism>